<organism evidence="2 3">
    <name type="scientific">Acidimicrobium ferrooxidans (strain DSM 10331 / JCM 15462 / NBRC 103882 / ICP)</name>
    <dbReference type="NCBI Taxonomy" id="525909"/>
    <lineage>
        <taxon>Bacteria</taxon>
        <taxon>Bacillati</taxon>
        <taxon>Actinomycetota</taxon>
        <taxon>Acidimicrobiia</taxon>
        <taxon>Acidimicrobiales</taxon>
        <taxon>Acidimicrobiaceae</taxon>
        <taxon>Acidimicrobium</taxon>
    </lineage>
</organism>
<dbReference type="OrthoDB" id="3568936at2"/>
<dbReference type="STRING" id="525909.Afer_0754"/>
<name>C7LY94_ACIFD</name>
<evidence type="ECO:0000313" key="3">
    <source>
        <dbReference type="Proteomes" id="UP000000771"/>
    </source>
</evidence>
<proteinExistence type="predicted"/>
<dbReference type="KEGG" id="afo:Afer_0754"/>
<dbReference type="Proteomes" id="UP000000771">
    <property type="component" value="Chromosome"/>
</dbReference>
<dbReference type="HOGENOM" id="CLU_1352979_0_0_11"/>
<dbReference type="Pfam" id="PF01323">
    <property type="entry name" value="DSBA"/>
    <property type="match status" value="1"/>
</dbReference>
<feature type="domain" description="DSBA-like thioredoxin" evidence="1">
    <location>
        <begin position="8"/>
        <end position="154"/>
    </location>
</feature>
<evidence type="ECO:0000313" key="2">
    <source>
        <dbReference type="EMBL" id="ACU53702.1"/>
    </source>
</evidence>
<protein>
    <submittedName>
        <fullName evidence="2">DSBA oxidoreductase</fullName>
    </submittedName>
</protein>
<keyword evidence="3" id="KW-1185">Reference proteome</keyword>
<evidence type="ECO:0000259" key="1">
    <source>
        <dbReference type="Pfam" id="PF01323"/>
    </source>
</evidence>
<dbReference type="InterPro" id="IPR036249">
    <property type="entry name" value="Thioredoxin-like_sf"/>
</dbReference>
<dbReference type="EMBL" id="CP001631">
    <property type="protein sequence ID" value="ACU53702.1"/>
    <property type="molecule type" value="Genomic_DNA"/>
</dbReference>
<dbReference type="Gene3D" id="3.40.30.10">
    <property type="entry name" value="Glutaredoxin"/>
    <property type="match status" value="1"/>
</dbReference>
<dbReference type="AlphaFoldDB" id="C7LY94"/>
<reference evidence="2 3" key="1">
    <citation type="journal article" date="2009" name="Stand. Genomic Sci.">
        <title>Complete genome sequence of Acidimicrobium ferrooxidans type strain (ICP).</title>
        <authorList>
            <person name="Clum A."/>
            <person name="Nolan M."/>
            <person name="Lang E."/>
            <person name="Glavina Del Rio T."/>
            <person name="Tice H."/>
            <person name="Copeland A."/>
            <person name="Cheng J.F."/>
            <person name="Lucas S."/>
            <person name="Chen F."/>
            <person name="Bruce D."/>
            <person name="Goodwin L."/>
            <person name="Pitluck S."/>
            <person name="Ivanova N."/>
            <person name="Mavrommatis K."/>
            <person name="Mikhailova N."/>
            <person name="Pati A."/>
            <person name="Chen A."/>
            <person name="Palaniappan K."/>
            <person name="Goker M."/>
            <person name="Spring S."/>
            <person name="Land M."/>
            <person name="Hauser L."/>
            <person name="Chang Y.J."/>
            <person name="Jeffries C.C."/>
            <person name="Chain P."/>
            <person name="Bristow J."/>
            <person name="Eisen J.A."/>
            <person name="Markowitz V."/>
            <person name="Hugenholtz P."/>
            <person name="Kyrpides N.C."/>
            <person name="Klenk H.P."/>
            <person name="Lapidus A."/>
        </authorList>
    </citation>
    <scope>NUCLEOTIDE SEQUENCE [LARGE SCALE GENOMIC DNA]</scope>
    <source>
        <strain evidence="3">DSM 10331 / JCM 15462 / NBRC 103882 / ICP</strain>
    </source>
</reference>
<dbReference type="RefSeq" id="WP_015798191.1">
    <property type="nucleotide sequence ID" value="NC_013124.1"/>
</dbReference>
<dbReference type="GO" id="GO:0016491">
    <property type="term" value="F:oxidoreductase activity"/>
    <property type="evidence" value="ECO:0007669"/>
    <property type="project" value="InterPro"/>
</dbReference>
<sequence length="199" mass="22005">MHFAVTWDYRCPFARNFHEHVLAALEAGASWNVDFVPFSLLEVHVPEGGTSVFADESKRDQLLALSAGVVVRDRHPEAFARVHRALFAARHDEARDLADREVLADVLTASGLDGPSVLAAAEEPRAIRALGEAHHDAVERFRVFGVPTVILDDGRAAFVRLMTRPNGDGALARRTLDHVLGTFDDHPEINELKFTTIPR</sequence>
<gene>
    <name evidence="2" type="ordered locus">Afer_0754</name>
</gene>
<accession>C7LY94</accession>
<dbReference type="eggNOG" id="COG1651">
    <property type="taxonomic scope" value="Bacteria"/>
</dbReference>
<dbReference type="SUPFAM" id="SSF52833">
    <property type="entry name" value="Thioredoxin-like"/>
    <property type="match status" value="1"/>
</dbReference>
<dbReference type="InterPro" id="IPR001853">
    <property type="entry name" value="DSBA-like_thioredoxin_dom"/>
</dbReference>